<organism evidence="1 2">
    <name type="scientific">Panagrolaimus sp. PS1159</name>
    <dbReference type="NCBI Taxonomy" id="55785"/>
    <lineage>
        <taxon>Eukaryota</taxon>
        <taxon>Metazoa</taxon>
        <taxon>Ecdysozoa</taxon>
        <taxon>Nematoda</taxon>
        <taxon>Chromadorea</taxon>
        <taxon>Rhabditida</taxon>
        <taxon>Tylenchina</taxon>
        <taxon>Panagrolaimomorpha</taxon>
        <taxon>Panagrolaimoidea</taxon>
        <taxon>Panagrolaimidae</taxon>
        <taxon>Panagrolaimus</taxon>
    </lineage>
</organism>
<dbReference type="Proteomes" id="UP000887580">
    <property type="component" value="Unplaced"/>
</dbReference>
<reference evidence="2" key="1">
    <citation type="submission" date="2022-11" db="UniProtKB">
        <authorList>
            <consortium name="WormBaseParasite"/>
        </authorList>
    </citation>
    <scope>IDENTIFICATION</scope>
</reference>
<name>A0AC35FRJ3_9BILA</name>
<protein>
    <submittedName>
        <fullName evidence="2">Uncharacterized protein</fullName>
    </submittedName>
</protein>
<proteinExistence type="predicted"/>
<accession>A0AC35FRJ3</accession>
<dbReference type="WBParaSite" id="PS1159_v2.g19692.t1">
    <property type="protein sequence ID" value="PS1159_v2.g19692.t1"/>
    <property type="gene ID" value="PS1159_v2.g19692"/>
</dbReference>
<evidence type="ECO:0000313" key="1">
    <source>
        <dbReference type="Proteomes" id="UP000887580"/>
    </source>
</evidence>
<sequence>MEQSIGLRRRSLSIARPSTLSAVEDYQPIVTAVAIPLTTTAAKPPQLKTFTKLSMRKRHSVSLSEDMEQMQLMSASAIPSFSTHDEIIDREENGKRKVSTTSMISTESSRSSSIHSLSSFNEIDFRSNNEKIK</sequence>
<evidence type="ECO:0000313" key="2">
    <source>
        <dbReference type="WBParaSite" id="PS1159_v2.g19692.t1"/>
    </source>
</evidence>